<dbReference type="AlphaFoldDB" id="A0A3D4S5J7"/>
<dbReference type="InterPro" id="IPR000683">
    <property type="entry name" value="Gfo/Idh/MocA-like_OxRdtase_N"/>
</dbReference>
<dbReference type="PANTHER" id="PTHR22604">
    <property type="entry name" value="OXIDOREDUCTASES"/>
    <property type="match status" value="1"/>
</dbReference>
<name>A0A3D4S5J7_9ENTE</name>
<dbReference type="SUPFAM" id="SSF51735">
    <property type="entry name" value="NAD(P)-binding Rossmann-fold domains"/>
    <property type="match status" value="1"/>
</dbReference>
<evidence type="ECO:0000313" key="5">
    <source>
        <dbReference type="EMBL" id="HCS93906.1"/>
    </source>
</evidence>
<evidence type="ECO:0000313" key="6">
    <source>
        <dbReference type="Proteomes" id="UP000262195"/>
    </source>
</evidence>
<reference evidence="5 6" key="1">
    <citation type="journal article" date="2018" name="Nat. Biotechnol.">
        <title>A standardized bacterial taxonomy based on genome phylogeny substantially revises the tree of life.</title>
        <authorList>
            <person name="Parks D.H."/>
            <person name="Chuvochina M."/>
            <person name="Waite D.W."/>
            <person name="Rinke C."/>
            <person name="Skarshewski A."/>
            <person name="Chaumeil P.A."/>
            <person name="Hugenholtz P."/>
        </authorList>
    </citation>
    <scope>NUCLEOTIDE SEQUENCE [LARGE SCALE GENOMIC DNA]</scope>
    <source>
        <strain evidence="5">UBA11306</strain>
    </source>
</reference>
<dbReference type="InterPro" id="IPR050984">
    <property type="entry name" value="Gfo/Idh/MocA_domain"/>
</dbReference>
<dbReference type="GO" id="GO:0016491">
    <property type="term" value="F:oxidoreductase activity"/>
    <property type="evidence" value="ECO:0007669"/>
    <property type="project" value="UniProtKB-KW"/>
</dbReference>
<dbReference type="Proteomes" id="UP000262195">
    <property type="component" value="Unassembled WGS sequence"/>
</dbReference>
<dbReference type="Pfam" id="PF22725">
    <property type="entry name" value="GFO_IDH_MocA_C3"/>
    <property type="match status" value="1"/>
</dbReference>
<evidence type="ECO:0000256" key="2">
    <source>
        <dbReference type="ARBA" id="ARBA00023002"/>
    </source>
</evidence>
<keyword evidence="2" id="KW-0560">Oxidoreductase</keyword>
<protein>
    <submittedName>
        <fullName evidence="5">Gfo/Idh/MocA family oxidoreductase</fullName>
    </submittedName>
</protein>
<comment type="caution">
    <text evidence="5">The sequence shown here is derived from an EMBL/GenBank/DDBJ whole genome shotgun (WGS) entry which is preliminary data.</text>
</comment>
<evidence type="ECO:0000256" key="1">
    <source>
        <dbReference type="ARBA" id="ARBA00010928"/>
    </source>
</evidence>
<feature type="domain" description="GFO/IDH/MocA-like oxidoreductase" evidence="4">
    <location>
        <begin position="129"/>
        <end position="265"/>
    </location>
</feature>
<dbReference type="PANTHER" id="PTHR22604:SF105">
    <property type="entry name" value="TRANS-1,2-DIHYDROBENZENE-1,2-DIOL DEHYDROGENASE"/>
    <property type="match status" value="1"/>
</dbReference>
<gene>
    <name evidence="5" type="ORF">DIW15_04270</name>
</gene>
<dbReference type="Gene3D" id="3.40.50.720">
    <property type="entry name" value="NAD(P)-binding Rossmann-like Domain"/>
    <property type="match status" value="1"/>
</dbReference>
<dbReference type="InterPro" id="IPR036291">
    <property type="entry name" value="NAD(P)-bd_dom_sf"/>
</dbReference>
<organism evidence="5 6">
    <name type="scientific">Bavariicoccus seileri</name>
    <dbReference type="NCBI Taxonomy" id="549685"/>
    <lineage>
        <taxon>Bacteria</taxon>
        <taxon>Bacillati</taxon>
        <taxon>Bacillota</taxon>
        <taxon>Bacilli</taxon>
        <taxon>Lactobacillales</taxon>
        <taxon>Enterococcaceae</taxon>
        <taxon>Bavariicoccus</taxon>
    </lineage>
</organism>
<feature type="domain" description="Gfo/Idh/MocA-like oxidoreductase N-terminal" evidence="3">
    <location>
        <begin position="2"/>
        <end position="118"/>
    </location>
</feature>
<sequence length="343" mass="38651">MINWGIIGAGTIAHRFADSLKHIKEAHLYAVSNRTREKAERFKALHPCDKVFDDYDALLKDPAIDAVYIALPHLYHYEWVVKALKLHLPVLCEKPATMSVEEMEQIKQLAQKEGVFFMEAMKSRFEPAYEEAKRLVKEGLIGDITAISTSLCRVMPEANSSYHYTAQQGGVLYDMGIYNASAILDFSKLSFKAASSQQANDDMTVLQLESLSSRSSDNDGQDGNSTVETYVDALLEVNGVTCRLKAAFDRFEPACLEIKGTAGKITVMDFHRPTSFRIEKDEQVEVRELPYVNDDFYGEITHMMKCLKDGLIKSPVMTFEDSIQAARLVALIREKIVKKSDKE</sequence>
<evidence type="ECO:0000259" key="3">
    <source>
        <dbReference type="Pfam" id="PF01408"/>
    </source>
</evidence>
<comment type="similarity">
    <text evidence="1">Belongs to the Gfo/Idh/MocA family.</text>
</comment>
<dbReference type="GO" id="GO:0000166">
    <property type="term" value="F:nucleotide binding"/>
    <property type="evidence" value="ECO:0007669"/>
    <property type="project" value="InterPro"/>
</dbReference>
<dbReference type="InterPro" id="IPR055170">
    <property type="entry name" value="GFO_IDH_MocA-like_dom"/>
</dbReference>
<accession>A0A3D4S5J7</accession>
<dbReference type="EMBL" id="DQHO01000027">
    <property type="protein sequence ID" value="HCS93906.1"/>
    <property type="molecule type" value="Genomic_DNA"/>
</dbReference>
<evidence type="ECO:0000259" key="4">
    <source>
        <dbReference type="Pfam" id="PF22725"/>
    </source>
</evidence>
<dbReference type="Pfam" id="PF01408">
    <property type="entry name" value="GFO_IDH_MocA"/>
    <property type="match status" value="1"/>
</dbReference>
<dbReference type="Gene3D" id="3.30.360.10">
    <property type="entry name" value="Dihydrodipicolinate Reductase, domain 2"/>
    <property type="match status" value="1"/>
</dbReference>
<dbReference type="STRING" id="1121105.GCA_000421665_00398"/>
<proteinExistence type="inferred from homology"/>
<dbReference type="SUPFAM" id="SSF55347">
    <property type="entry name" value="Glyceraldehyde-3-phosphate dehydrogenase-like, C-terminal domain"/>
    <property type="match status" value="1"/>
</dbReference>